<evidence type="ECO:0000313" key="3">
    <source>
        <dbReference type="Proteomes" id="UP000298277"/>
    </source>
</evidence>
<feature type="transmembrane region" description="Helical" evidence="1">
    <location>
        <begin position="768"/>
        <end position="787"/>
    </location>
</feature>
<keyword evidence="1" id="KW-1133">Transmembrane helix</keyword>
<name>A0A5F1Z2A2_9LEPT</name>
<feature type="transmembrane region" description="Helical" evidence="1">
    <location>
        <begin position="336"/>
        <end position="359"/>
    </location>
</feature>
<protein>
    <recommendedName>
        <fullName evidence="4">Membrane protein 6-pyruvoyl-tetrahydropterin synthase-related domain-containing protein</fullName>
    </recommendedName>
</protein>
<dbReference type="OrthoDB" id="310894at2"/>
<dbReference type="AlphaFoldDB" id="A0A5F1Z2A2"/>
<keyword evidence="1" id="KW-0472">Membrane</keyword>
<evidence type="ECO:0000313" key="2">
    <source>
        <dbReference type="EMBL" id="TGK31032.1"/>
    </source>
</evidence>
<feature type="transmembrane region" description="Helical" evidence="1">
    <location>
        <begin position="206"/>
        <end position="229"/>
    </location>
</feature>
<dbReference type="EMBL" id="RQFA01000066">
    <property type="protein sequence ID" value="TGK31032.1"/>
    <property type="molecule type" value="Genomic_DNA"/>
</dbReference>
<comment type="caution">
    <text evidence="2">The sequence shown here is derived from an EMBL/GenBank/DDBJ whole genome shotgun (WGS) entry which is preliminary data.</text>
</comment>
<dbReference type="RefSeq" id="WP_135590558.1">
    <property type="nucleotide sequence ID" value="NZ_RQEZ01000048.1"/>
</dbReference>
<dbReference type="Proteomes" id="UP000298277">
    <property type="component" value="Unassembled WGS sequence"/>
</dbReference>
<feature type="transmembrane region" description="Helical" evidence="1">
    <location>
        <begin position="78"/>
        <end position="99"/>
    </location>
</feature>
<keyword evidence="3" id="KW-1185">Reference proteome</keyword>
<accession>A0A5F1Z2A2</accession>
<gene>
    <name evidence="2" type="ORF">EHQ17_15055</name>
</gene>
<feature type="transmembrane region" description="Helical" evidence="1">
    <location>
        <begin position="241"/>
        <end position="263"/>
    </location>
</feature>
<feature type="transmembrane region" description="Helical" evidence="1">
    <location>
        <begin position="134"/>
        <end position="152"/>
    </location>
</feature>
<organism evidence="2 3">
    <name type="scientific">Leptospira gomenensis</name>
    <dbReference type="NCBI Taxonomy" id="2484974"/>
    <lineage>
        <taxon>Bacteria</taxon>
        <taxon>Pseudomonadati</taxon>
        <taxon>Spirochaetota</taxon>
        <taxon>Spirochaetia</taxon>
        <taxon>Leptospirales</taxon>
        <taxon>Leptospiraceae</taxon>
        <taxon>Leptospira</taxon>
    </lineage>
</organism>
<evidence type="ECO:0008006" key="4">
    <source>
        <dbReference type="Google" id="ProtNLM"/>
    </source>
</evidence>
<feature type="transmembrane region" description="Helical" evidence="1">
    <location>
        <begin position="306"/>
        <end position="324"/>
    </location>
</feature>
<feature type="transmembrane region" description="Helical" evidence="1">
    <location>
        <begin position="397"/>
        <end position="417"/>
    </location>
</feature>
<sequence>MQIFRRKWKIPHAARKPLVFFLVFLFLTIEFRFLISDRVPDSVSLQNQFLIAQDYQILFRNFLSSGYDRFLQGGSPTFYFQSPFFFFLVSFFHTFLLFFLPLEVSFNFGILLTLFLFSYAFLKLGFYILTETNLSPGNALLVLTGLLFYLLYPGDRTVGAGIVGVFQNSVSFCLGLGFSILALYYLEKFRHTGKLSSFAKNLTAGALVFYSHYEMSLFYVISLGVYFLFYKDEFSIPEILLIFFLPFVFAFPILWNYFAYIPFLQNPPVSFPVNGLLSLLGEEFSDSISKPETFFHAMKAVFWEQYWIHLLFPVLFVVGIRLLFIRKLLPPISRFLIFGTLLFYWTATDSSLAMIFPWLHVKWYTALNVSLVFLTLSALVTARFFLKNLPSGKWKLIAGLILFLLGTFRFIVAIPGAPSGMENISKNPSEVWKDREEWSRIFSKTADGALFASEEVSGNSDGDFRWMSVLIRKSYHRNIILQNRYEFSLPATPEEIVNLFPSQGPKRNTQKKKTAGTHPVYEKEKLARLFYRLLRDRGVSYAVLRSESLHRLAAAAPEFFEEREKRGEWIVWKLKLERPIVEVLSEKPAALLFDDVSEKGAPSAEDLSEFLLTSDSGRSTIHPVPVTAQEYEADKGSFSGAFTVNEWNAFYAERTRIEEAQRSKSIISSKKNAPPKASSVSETIGDGTVYPYLWDNSRIVWSSPSSGKNVSETVGSSEVCSPTVIRSGFFPLWKSAAGETIHRTLEGQSYFCSKSSENTFVFYDIRSYFVTLIQLLLPILFFGATFLNRRKLQN</sequence>
<keyword evidence="1" id="KW-0812">Transmembrane</keyword>
<feature type="transmembrane region" description="Helical" evidence="1">
    <location>
        <begin position="106"/>
        <end position="128"/>
    </location>
</feature>
<proteinExistence type="predicted"/>
<evidence type="ECO:0000256" key="1">
    <source>
        <dbReference type="SAM" id="Phobius"/>
    </source>
</evidence>
<reference evidence="2" key="1">
    <citation type="journal article" date="2019" name="PLoS Negl. Trop. Dis.">
        <title>Revisiting the worldwide diversity of Leptospira species in the environment.</title>
        <authorList>
            <person name="Vincent A.T."/>
            <person name="Schiettekatte O."/>
            <person name="Bourhy P."/>
            <person name="Veyrier F.J."/>
            <person name="Picardeau M."/>
        </authorList>
    </citation>
    <scope>NUCLEOTIDE SEQUENCE [LARGE SCALE GENOMIC DNA]</scope>
    <source>
        <strain evidence="2">201800299</strain>
    </source>
</reference>
<feature type="transmembrane region" description="Helical" evidence="1">
    <location>
        <begin position="164"/>
        <end position="186"/>
    </location>
</feature>
<feature type="transmembrane region" description="Helical" evidence="1">
    <location>
        <begin position="365"/>
        <end position="385"/>
    </location>
</feature>